<evidence type="ECO:0000313" key="3">
    <source>
        <dbReference type="Proteomes" id="UP000811609"/>
    </source>
</evidence>
<protein>
    <recommendedName>
        <fullName evidence="4">Secreted protein</fullName>
    </recommendedName>
</protein>
<gene>
    <name evidence="2" type="ORF">CIPAW_11G047200</name>
</gene>
<evidence type="ECO:0000256" key="1">
    <source>
        <dbReference type="SAM" id="SignalP"/>
    </source>
</evidence>
<keyword evidence="1" id="KW-0732">Signal</keyword>
<dbReference type="AlphaFoldDB" id="A0A8T1NV73"/>
<reference evidence="2" key="1">
    <citation type="submission" date="2020-12" db="EMBL/GenBank/DDBJ databases">
        <title>WGS assembly of Carya illinoinensis cv. Pawnee.</title>
        <authorList>
            <person name="Platts A."/>
            <person name="Shu S."/>
            <person name="Wright S."/>
            <person name="Barry K."/>
            <person name="Edger P."/>
            <person name="Pires J.C."/>
            <person name="Schmutz J."/>
        </authorList>
    </citation>
    <scope>NUCLEOTIDE SEQUENCE</scope>
    <source>
        <tissue evidence="2">Leaf</tissue>
    </source>
</reference>
<dbReference type="Proteomes" id="UP000811609">
    <property type="component" value="Chromosome 11"/>
</dbReference>
<dbReference type="EMBL" id="CM031819">
    <property type="protein sequence ID" value="KAG6635499.1"/>
    <property type="molecule type" value="Genomic_DNA"/>
</dbReference>
<proteinExistence type="predicted"/>
<evidence type="ECO:0008006" key="4">
    <source>
        <dbReference type="Google" id="ProtNLM"/>
    </source>
</evidence>
<accession>A0A8T1NV73</accession>
<organism evidence="2 3">
    <name type="scientific">Carya illinoinensis</name>
    <name type="common">Pecan</name>
    <dbReference type="NCBI Taxonomy" id="32201"/>
    <lineage>
        <taxon>Eukaryota</taxon>
        <taxon>Viridiplantae</taxon>
        <taxon>Streptophyta</taxon>
        <taxon>Embryophyta</taxon>
        <taxon>Tracheophyta</taxon>
        <taxon>Spermatophyta</taxon>
        <taxon>Magnoliopsida</taxon>
        <taxon>eudicotyledons</taxon>
        <taxon>Gunneridae</taxon>
        <taxon>Pentapetalae</taxon>
        <taxon>rosids</taxon>
        <taxon>fabids</taxon>
        <taxon>Fagales</taxon>
        <taxon>Juglandaceae</taxon>
        <taxon>Carya</taxon>
    </lineage>
</organism>
<evidence type="ECO:0000313" key="2">
    <source>
        <dbReference type="EMBL" id="KAG6635499.1"/>
    </source>
</evidence>
<name>A0A8T1NV73_CARIL</name>
<sequence length="96" mass="10960">MLISSASILCFWLGNLSLTITQVPLKHRYLFFHWVWPSTWAMTSGRGAVCHWVWPWAAAAWVEDEDGRPRLRRCVGKTVADEDTEEGDGVRRGEGE</sequence>
<comment type="caution">
    <text evidence="2">The sequence shown here is derived from an EMBL/GenBank/DDBJ whole genome shotgun (WGS) entry which is preliminary data.</text>
</comment>
<feature type="chain" id="PRO_5035858028" description="Secreted protein" evidence="1">
    <location>
        <begin position="22"/>
        <end position="96"/>
    </location>
</feature>
<feature type="signal peptide" evidence="1">
    <location>
        <begin position="1"/>
        <end position="21"/>
    </location>
</feature>
<keyword evidence="3" id="KW-1185">Reference proteome</keyword>